<gene>
    <name evidence="1" type="ORF">I5M27_11030</name>
</gene>
<keyword evidence="2" id="KW-1185">Reference proteome</keyword>
<evidence type="ECO:0008006" key="3">
    <source>
        <dbReference type="Google" id="ProtNLM"/>
    </source>
</evidence>
<comment type="caution">
    <text evidence="1">The sequence shown here is derived from an EMBL/GenBank/DDBJ whole genome shotgun (WGS) entry which is preliminary data.</text>
</comment>
<dbReference type="Proteomes" id="UP000644147">
    <property type="component" value="Unassembled WGS sequence"/>
</dbReference>
<accession>A0ABS1C300</accession>
<evidence type="ECO:0000313" key="2">
    <source>
        <dbReference type="Proteomes" id="UP000644147"/>
    </source>
</evidence>
<organism evidence="1 2">
    <name type="scientific">Adhaeribacter terrigena</name>
    <dbReference type="NCBI Taxonomy" id="2793070"/>
    <lineage>
        <taxon>Bacteria</taxon>
        <taxon>Pseudomonadati</taxon>
        <taxon>Bacteroidota</taxon>
        <taxon>Cytophagia</taxon>
        <taxon>Cytophagales</taxon>
        <taxon>Hymenobacteraceae</taxon>
        <taxon>Adhaeribacter</taxon>
    </lineage>
</organism>
<proteinExistence type="predicted"/>
<reference evidence="1 2" key="1">
    <citation type="submission" date="2020-12" db="EMBL/GenBank/DDBJ databases">
        <title>Bacterial novel species Adhaeribacter sp. BT258 isolated from soil.</title>
        <authorList>
            <person name="Jung H.-Y."/>
        </authorList>
    </citation>
    <scope>NUCLEOTIDE SEQUENCE [LARGE SCALE GENOMIC DNA]</scope>
    <source>
        <strain evidence="1 2">BT258</strain>
    </source>
</reference>
<protein>
    <recommendedName>
        <fullName evidence="3">Outer membrane protein beta-barrel domain-containing protein</fullName>
    </recommendedName>
</protein>
<dbReference type="RefSeq" id="WP_200506272.1">
    <property type="nucleotide sequence ID" value="NZ_JAEHFX010000005.1"/>
</dbReference>
<evidence type="ECO:0000313" key="1">
    <source>
        <dbReference type="EMBL" id="MBK0403521.1"/>
    </source>
</evidence>
<name>A0ABS1C300_9BACT</name>
<sequence length="185" mass="20875">MLVFLLFPGFQALAQDNIGLKFFGLSIHPGGDENAPLMPRRFDDKGIWVLNLGGMLSYEKFIYEDGVSVKAVQGFYSDCAAQPGGFSHIGLRARIFKTKKHSLFGGIGPTLVYRKNWYELPGYQDPDYFEGAPTDTWQYKFLWYGGEFEYAYVLTDKIDLAATFIPGYPKLISLSFGARYKFTGP</sequence>
<dbReference type="EMBL" id="JAEHFX010000005">
    <property type="protein sequence ID" value="MBK0403521.1"/>
    <property type="molecule type" value="Genomic_DNA"/>
</dbReference>